<sequence>MDLIHVQDDKMQKAKPARGRGYTAGESCIPYIVINKREAKLHLDSGAFFTCFGNDYLDRIYTHWKERLMPIEGIKFSSDSQDMHPLGIFEAAMIFPHPAGSIRLKWIEAQISNEPTLEMKEELIEILFQYKEAFASDYEPLGAIKGHEVDIMLNVERTYHPLLRRPAYQAIPRAREALESHINELMKLGVLRKSGHNEEVQVTMPVIIT</sequence>
<dbReference type="AlphaFoldDB" id="A0A9Q3ECY3"/>
<evidence type="ECO:0000313" key="1">
    <source>
        <dbReference type="EMBL" id="MBW0516643.1"/>
    </source>
</evidence>
<dbReference type="EMBL" id="AVOT02025381">
    <property type="protein sequence ID" value="MBW0516643.1"/>
    <property type="molecule type" value="Genomic_DNA"/>
</dbReference>
<dbReference type="Proteomes" id="UP000765509">
    <property type="component" value="Unassembled WGS sequence"/>
</dbReference>
<evidence type="ECO:0000313" key="2">
    <source>
        <dbReference type="Proteomes" id="UP000765509"/>
    </source>
</evidence>
<keyword evidence="2" id="KW-1185">Reference proteome</keyword>
<organism evidence="1 2">
    <name type="scientific">Austropuccinia psidii MF-1</name>
    <dbReference type="NCBI Taxonomy" id="1389203"/>
    <lineage>
        <taxon>Eukaryota</taxon>
        <taxon>Fungi</taxon>
        <taxon>Dikarya</taxon>
        <taxon>Basidiomycota</taxon>
        <taxon>Pucciniomycotina</taxon>
        <taxon>Pucciniomycetes</taxon>
        <taxon>Pucciniales</taxon>
        <taxon>Sphaerophragmiaceae</taxon>
        <taxon>Austropuccinia</taxon>
    </lineage>
</organism>
<dbReference type="OrthoDB" id="3250101at2759"/>
<gene>
    <name evidence="1" type="ORF">O181_056358</name>
</gene>
<name>A0A9Q3ECY3_9BASI</name>
<proteinExistence type="predicted"/>
<reference evidence="1" key="1">
    <citation type="submission" date="2021-03" db="EMBL/GenBank/DDBJ databases">
        <title>Draft genome sequence of rust myrtle Austropuccinia psidii MF-1, a brazilian biotype.</title>
        <authorList>
            <person name="Quecine M.C."/>
            <person name="Pachon D.M.R."/>
            <person name="Bonatelli M.L."/>
            <person name="Correr F.H."/>
            <person name="Franceschini L.M."/>
            <person name="Leite T.F."/>
            <person name="Margarido G.R.A."/>
            <person name="Almeida C.A."/>
            <person name="Ferrarezi J.A."/>
            <person name="Labate C.A."/>
        </authorList>
    </citation>
    <scope>NUCLEOTIDE SEQUENCE</scope>
    <source>
        <strain evidence="1">MF-1</strain>
    </source>
</reference>
<accession>A0A9Q3ECY3</accession>
<comment type="caution">
    <text evidence="1">The sequence shown here is derived from an EMBL/GenBank/DDBJ whole genome shotgun (WGS) entry which is preliminary data.</text>
</comment>
<protein>
    <submittedName>
        <fullName evidence="1">Uncharacterized protein</fullName>
    </submittedName>
</protein>